<evidence type="ECO:0000313" key="2">
    <source>
        <dbReference type="EMBL" id="KAK9046144.1"/>
    </source>
</evidence>
<feature type="region of interest" description="Disordered" evidence="1">
    <location>
        <begin position="1"/>
        <end position="76"/>
    </location>
</feature>
<sequence length="98" mass="10649">MLFPISLESGFMARNEPTVSKLADPTSQGLTGPGNMSRGVDTSANHRTTCEGESEASSDSDGRPEIPPSKLQTSYLSGMKPPCLECFQCRRKQRKNRG</sequence>
<accession>A0ABR2U9M2</accession>
<comment type="caution">
    <text evidence="2">The sequence shown here is derived from an EMBL/GenBank/DDBJ whole genome shotgun (WGS) entry which is preliminary data.</text>
</comment>
<reference evidence="2 3" key="1">
    <citation type="journal article" date="2024" name="G3 (Bethesda)">
        <title>Genome assembly of Hibiscus sabdariffa L. provides insights into metabolisms of medicinal natural products.</title>
        <authorList>
            <person name="Kim T."/>
        </authorList>
    </citation>
    <scope>NUCLEOTIDE SEQUENCE [LARGE SCALE GENOMIC DNA]</scope>
    <source>
        <strain evidence="2">TK-2024</strain>
        <tissue evidence="2">Old leaves</tissue>
    </source>
</reference>
<keyword evidence="3" id="KW-1185">Reference proteome</keyword>
<dbReference type="Proteomes" id="UP001396334">
    <property type="component" value="Unassembled WGS sequence"/>
</dbReference>
<evidence type="ECO:0000256" key="1">
    <source>
        <dbReference type="SAM" id="MobiDB-lite"/>
    </source>
</evidence>
<name>A0ABR2U9M2_9ROSI</name>
<organism evidence="2 3">
    <name type="scientific">Hibiscus sabdariffa</name>
    <name type="common">roselle</name>
    <dbReference type="NCBI Taxonomy" id="183260"/>
    <lineage>
        <taxon>Eukaryota</taxon>
        <taxon>Viridiplantae</taxon>
        <taxon>Streptophyta</taxon>
        <taxon>Embryophyta</taxon>
        <taxon>Tracheophyta</taxon>
        <taxon>Spermatophyta</taxon>
        <taxon>Magnoliopsida</taxon>
        <taxon>eudicotyledons</taxon>
        <taxon>Gunneridae</taxon>
        <taxon>Pentapetalae</taxon>
        <taxon>rosids</taxon>
        <taxon>malvids</taxon>
        <taxon>Malvales</taxon>
        <taxon>Malvaceae</taxon>
        <taxon>Malvoideae</taxon>
        <taxon>Hibiscus</taxon>
    </lineage>
</organism>
<evidence type="ECO:0000313" key="3">
    <source>
        <dbReference type="Proteomes" id="UP001396334"/>
    </source>
</evidence>
<gene>
    <name evidence="2" type="ORF">V6N11_052044</name>
</gene>
<dbReference type="EMBL" id="JBBPBN010000001">
    <property type="protein sequence ID" value="KAK9046144.1"/>
    <property type="molecule type" value="Genomic_DNA"/>
</dbReference>
<proteinExistence type="predicted"/>
<protein>
    <submittedName>
        <fullName evidence="2">Uncharacterized protein</fullName>
    </submittedName>
</protein>